<dbReference type="UniPathway" id="UPA00378"/>
<dbReference type="OrthoDB" id="446099at2759"/>
<keyword evidence="17" id="KW-1185">Reference proteome</keyword>
<evidence type="ECO:0000256" key="1">
    <source>
        <dbReference type="ARBA" id="ARBA00004141"/>
    </source>
</evidence>
<gene>
    <name evidence="16" type="primary">Tmtc4</name>
    <name evidence="16" type="ORF">SNEC2469_LOCUS29167</name>
</gene>
<evidence type="ECO:0000256" key="12">
    <source>
        <dbReference type="ARBA" id="ARBA00023136"/>
    </source>
</evidence>
<keyword evidence="6" id="KW-0808">Transferase</keyword>
<evidence type="ECO:0000313" key="17">
    <source>
        <dbReference type="Proteomes" id="UP000601435"/>
    </source>
</evidence>
<dbReference type="Gene3D" id="3.40.1580.10">
    <property type="entry name" value="SMI1/KNR4-like"/>
    <property type="match status" value="1"/>
</dbReference>
<accession>A0A813AXK5</accession>
<proteinExistence type="inferred from homology"/>
<evidence type="ECO:0000256" key="2">
    <source>
        <dbReference type="ARBA" id="ARBA00004240"/>
    </source>
</evidence>
<dbReference type="SMART" id="SM00860">
    <property type="entry name" value="SMI1_KNR4"/>
    <property type="match status" value="1"/>
</dbReference>
<dbReference type="EC" id="2.4.1.109" evidence="5"/>
<feature type="transmembrane region" description="Helical" evidence="14">
    <location>
        <begin position="413"/>
        <end position="438"/>
    </location>
</feature>
<dbReference type="PANTHER" id="PTHR44227:SF3">
    <property type="entry name" value="PROTEIN O-MANNOSYL-TRANSFERASE TMTC4"/>
    <property type="match status" value="1"/>
</dbReference>
<sequence length="1565" mass="175597">MGTPCTTPEVGDSAAALEDESVNITLNNLAGSVVWGPENVPARERIESLRLLVARGMRKQPHRIQLDGEVLKGESTLASQGLKGEVQLQVVTQDFTENIKEMQASMGVKITPGLSDEEIRKAEAKFGFTFPPELREFLQVGLPEAEGWHNWRKLIQDEVIVGSTADTVSQQKEWHATPEEEGDVPDAIWEFVKSRNLEDVRKQASLHALVPIRGLIPEELLQEQMFTVFEDAQVLRNSLHTFVAKSTEKDDALHLGFRTSRCWLKPLTHHDTSMSMSKFEKVGQLLILATYAQAFWYAGFIMDDTVGVSRNPNVVGETFSFNELMRRDFWGLPMHGSGWTNKSFRPLTTLTFRWNYLLHGLDSSGFHVTNVFLHSLTSLLVGRTATVALGFPGSWAAVASVFFGIHPVHTENVLYLVCRADILACLLGLMAINAYGMFFSPPGSLRPLWTSLRVRPFDSHCFSPSLGEGASQNPVWLAVPVALIIASGLCKESGFTLFAIPFLMELLDFLTAQALARHHKERMGRRVIRRLRLRVGLLLASTICVFVARYRHTGGTKLNMSPQDNPISFESEWKARVLSYSFLHGVYMRLLVWPQYLCYDYSMDAIPIVREMTDCRMLLPLAAYVGAIGTVSFLMQLPARHRRAGLIALALLVVSYLPASNILFPVGTVVGERLLYVPSAGFCLVVIVVLHSYLQGAQSRPWVLPRRPEQNGTRHISRAGAPQIPGQQIHSWGVGSGRAEAMRRAFKVVILVCSAFAALTLRSVLRVSDWQDSETLFIRDGERQPHSSKTQFNLGITFMQLQEWDAAVTALVRCAWADPLSSLPFFRIGQIEILRQRFESAERWLSAAIEKFGASLMVRDEEAMESQLFSLDEQLATLERECGCPRPKQHRLAPNSLPRSSSRQVLAELATTTLSAAMAHSKMRFRMRFQLKTWRRRTLQPAGKRSLAILHVSPRYGKVDAKVLGLQRSRNMKQKIAQGRYTHTWGQFKQDGFRQALQTPPDTEAASLKEVDLIAWEGKQPVTYALRDGSREPLRLTFWATQESVNSLSDWCKWFESSTSLPQHPYPVLIPSKGRAKAAHLNWRAPHCFGPAAFQSDGQRQSPSALVVAVVEPSEAKEYREAWADLPLLVLPENDMGPAFVRWCIQKVSSAFRMEQCHELGALQQMRYCWLVDDSITSFYRLNPLSDQSLQEEDERLQSRGIVVPATSLSKPAGRKSERRCHGAMFAEAMLAVQQQASRGTCAICGFLRDDGTAPMKSAQWALDSTSVFKVVLLNLVELAKLQVEYLPQLHLFEDVCLNVQARNSGGRILKCLRYCYWADNKTFGGCAERRAQKAAAPRCTGLEDLIPASAFMELTAAAKTAVEHVYGWVHRDEERSRLRKEALGMPAPLPALETEVLPLTEGSEEATDMQHHGVTFFDEHFFDPFQDLDWSQPALEDIQIQVIQDDRSREVFHDLALAMFQNGKIDQAETRLQIALQLNPDFAKGWNNLGCCLASRMNLHDGARAVRKAVSLNPDNPQYWANLAVLSQHLGDHTTSQSAMSNALQLWPSMPEHRDCAWEFAPAS</sequence>
<comment type="pathway">
    <text evidence="3">Protein modification; protein glycosylation.</text>
</comment>
<keyword evidence="12 14" id="KW-0472">Membrane</keyword>
<evidence type="ECO:0000256" key="7">
    <source>
        <dbReference type="ARBA" id="ARBA00022692"/>
    </source>
</evidence>
<dbReference type="PROSITE" id="PS50005">
    <property type="entry name" value="TPR"/>
    <property type="match status" value="2"/>
</dbReference>
<dbReference type="SUPFAM" id="SSF48452">
    <property type="entry name" value="TPR-like"/>
    <property type="match status" value="2"/>
</dbReference>
<keyword evidence="9 13" id="KW-0802">TPR repeat</keyword>
<evidence type="ECO:0000256" key="14">
    <source>
        <dbReference type="SAM" id="Phobius"/>
    </source>
</evidence>
<reference evidence="16" key="1">
    <citation type="submission" date="2021-02" db="EMBL/GenBank/DDBJ databases">
        <authorList>
            <person name="Dougan E. K."/>
            <person name="Rhodes N."/>
            <person name="Thang M."/>
            <person name="Chan C."/>
        </authorList>
    </citation>
    <scope>NUCLEOTIDE SEQUENCE</scope>
</reference>
<dbReference type="Pfam" id="PF20691">
    <property type="entry name" value="TAGT"/>
    <property type="match status" value="1"/>
</dbReference>
<feature type="repeat" description="TPR" evidence="13">
    <location>
        <begin position="1450"/>
        <end position="1483"/>
    </location>
</feature>
<comment type="similarity">
    <text evidence="4">Belongs to the TMTC family.</text>
</comment>
<dbReference type="GO" id="GO:0030968">
    <property type="term" value="P:endoplasmic reticulum unfolded protein response"/>
    <property type="evidence" value="ECO:0007669"/>
    <property type="project" value="TreeGrafter"/>
</dbReference>
<dbReference type="Proteomes" id="UP000601435">
    <property type="component" value="Unassembled WGS sequence"/>
</dbReference>
<protein>
    <recommendedName>
        <fullName evidence="5">dolichyl-phosphate-mannose--protein mannosyltransferase</fullName>
        <ecNumber evidence="5">2.4.1.109</ecNumber>
    </recommendedName>
</protein>
<evidence type="ECO:0000256" key="5">
    <source>
        <dbReference type="ARBA" id="ARBA00012839"/>
    </source>
</evidence>
<dbReference type="SMART" id="SM00028">
    <property type="entry name" value="TPR"/>
    <property type="match status" value="5"/>
</dbReference>
<evidence type="ECO:0000256" key="10">
    <source>
        <dbReference type="ARBA" id="ARBA00022824"/>
    </source>
</evidence>
<dbReference type="InterPro" id="IPR013618">
    <property type="entry name" value="TMTC_DUF1736"/>
</dbReference>
<dbReference type="SUPFAM" id="SSF160631">
    <property type="entry name" value="SMI1/KNR4-like"/>
    <property type="match status" value="1"/>
</dbReference>
<evidence type="ECO:0000256" key="13">
    <source>
        <dbReference type="PROSITE-ProRule" id="PRU00339"/>
    </source>
</evidence>
<dbReference type="InterPro" id="IPR011990">
    <property type="entry name" value="TPR-like_helical_dom_sf"/>
</dbReference>
<organism evidence="16 17">
    <name type="scientific">Symbiodinium necroappetens</name>
    <dbReference type="NCBI Taxonomy" id="1628268"/>
    <lineage>
        <taxon>Eukaryota</taxon>
        <taxon>Sar</taxon>
        <taxon>Alveolata</taxon>
        <taxon>Dinophyceae</taxon>
        <taxon>Suessiales</taxon>
        <taxon>Symbiodiniaceae</taxon>
        <taxon>Symbiodinium</taxon>
    </lineage>
</organism>
<evidence type="ECO:0000256" key="9">
    <source>
        <dbReference type="ARBA" id="ARBA00022803"/>
    </source>
</evidence>
<dbReference type="InterPro" id="IPR037883">
    <property type="entry name" value="Knr4/Smi1-like_sf"/>
</dbReference>
<keyword evidence="8" id="KW-0677">Repeat</keyword>
<dbReference type="InterPro" id="IPR018958">
    <property type="entry name" value="Knr4/Smi1-like_dom"/>
</dbReference>
<dbReference type="GO" id="GO:0004169">
    <property type="term" value="F:dolichyl-phosphate-mannose-protein mannosyltransferase activity"/>
    <property type="evidence" value="ECO:0007669"/>
    <property type="project" value="UniProtKB-EC"/>
</dbReference>
<feature type="repeat" description="TPR" evidence="13">
    <location>
        <begin position="1484"/>
        <end position="1517"/>
    </location>
</feature>
<dbReference type="GO" id="GO:0005783">
    <property type="term" value="C:endoplasmic reticulum"/>
    <property type="evidence" value="ECO:0007669"/>
    <property type="project" value="UniProtKB-SubCell"/>
</dbReference>
<feature type="transmembrane region" description="Helical" evidence="14">
    <location>
        <begin position="385"/>
        <end position="406"/>
    </location>
</feature>
<comment type="caution">
    <text evidence="16">The sequence shown here is derived from an EMBL/GenBank/DDBJ whole genome shotgun (WGS) entry which is preliminary data.</text>
</comment>
<keyword evidence="7 14" id="KW-0812">Transmembrane</keyword>
<evidence type="ECO:0000256" key="8">
    <source>
        <dbReference type="ARBA" id="ARBA00022737"/>
    </source>
</evidence>
<keyword evidence="10" id="KW-0256">Endoplasmic reticulum</keyword>
<dbReference type="Pfam" id="PF08409">
    <property type="entry name" value="TMTC_DUF1736"/>
    <property type="match status" value="1"/>
</dbReference>
<dbReference type="InterPro" id="IPR049100">
    <property type="entry name" value="TAGT"/>
</dbReference>
<evidence type="ECO:0000259" key="15">
    <source>
        <dbReference type="SMART" id="SM00860"/>
    </source>
</evidence>
<dbReference type="InterPro" id="IPR019734">
    <property type="entry name" value="TPR_rpt"/>
</dbReference>
<feature type="domain" description="Knr4/Smi1-like" evidence="15">
    <location>
        <begin position="113"/>
        <end position="194"/>
    </location>
</feature>
<dbReference type="GO" id="GO:0016020">
    <property type="term" value="C:membrane"/>
    <property type="evidence" value="ECO:0007669"/>
    <property type="project" value="UniProtKB-SubCell"/>
</dbReference>
<dbReference type="PANTHER" id="PTHR44227">
    <property type="match status" value="1"/>
</dbReference>
<evidence type="ECO:0000256" key="3">
    <source>
        <dbReference type="ARBA" id="ARBA00004922"/>
    </source>
</evidence>
<dbReference type="Pfam" id="PF13432">
    <property type="entry name" value="TPR_16"/>
    <property type="match status" value="1"/>
</dbReference>
<evidence type="ECO:0000256" key="4">
    <source>
        <dbReference type="ARBA" id="ARBA00007882"/>
    </source>
</evidence>
<evidence type="ECO:0000256" key="6">
    <source>
        <dbReference type="ARBA" id="ARBA00022679"/>
    </source>
</evidence>
<keyword evidence="11 14" id="KW-1133">Transmembrane helix</keyword>
<evidence type="ECO:0000313" key="16">
    <source>
        <dbReference type="EMBL" id="CAE7884517.1"/>
    </source>
</evidence>
<dbReference type="InterPro" id="IPR052346">
    <property type="entry name" value="O-mannosyl-transferase_TMTC"/>
</dbReference>
<comment type="subcellular location">
    <subcellularLocation>
        <location evidence="2">Endoplasmic reticulum</location>
    </subcellularLocation>
    <subcellularLocation>
        <location evidence="1">Membrane</location>
        <topology evidence="1">Multi-pass membrane protein</topology>
    </subcellularLocation>
</comment>
<evidence type="ECO:0000256" key="11">
    <source>
        <dbReference type="ARBA" id="ARBA00022989"/>
    </source>
</evidence>
<feature type="transmembrane region" description="Helical" evidence="14">
    <location>
        <begin position="617"/>
        <end position="637"/>
    </location>
</feature>
<feature type="transmembrane region" description="Helical" evidence="14">
    <location>
        <begin position="493"/>
        <end position="510"/>
    </location>
</feature>
<name>A0A813AXK5_9DINO</name>
<feature type="transmembrane region" description="Helical" evidence="14">
    <location>
        <begin position="644"/>
        <end position="664"/>
    </location>
</feature>
<dbReference type="Gene3D" id="1.25.40.10">
    <property type="entry name" value="Tetratricopeptide repeat domain"/>
    <property type="match status" value="2"/>
</dbReference>
<dbReference type="EMBL" id="CAJNJA010064919">
    <property type="protein sequence ID" value="CAE7884517.1"/>
    <property type="molecule type" value="Genomic_DNA"/>
</dbReference>
<feature type="transmembrane region" description="Helical" evidence="14">
    <location>
        <begin position="676"/>
        <end position="694"/>
    </location>
</feature>